<protein>
    <submittedName>
        <fullName evidence="2">Uncharacterized protein</fullName>
    </submittedName>
</protein>
<gene>
    <name evidence="2" type="ORF">URODEC1_LOCUS71662</name>
</gene>
<dbReference type="EMBL" id="OZ075138">
    <property type="protein sequence ID" value="CAL5013955.1"/>
    <property type="molecule type" value="Genomic_DNA"/>
</dbReference>
<evidence type="ECO:0000313" key="2">
    <source>
        <dbReference type="EMBL" id="CAL5013955.1"/>
    </source>
</evidence>
<feature type="region of interest" description="Disordered" evidence="1">
    <location>
        <begin position="129"/>
        <end position="184"/>
    </location>
</feature>
<name>A0ABC9C2Y5_9POAL</name>
<reference evidence="3" key="1">
    <citation type="submission" date="2024-06" db="EMBL/GenBank/DDBJ databases">
        <authorList>
            <person name="Ryan C."/>
        </authorList>
    </citation>
    <scope>NUCLEOTIDE SEQUENCE [LARGE SCALE GENOMIC DNA]</scope>
</reference>
<dbReference type="AlphaFoldDB" id="A0ABC9C2Y5"/>
<evidence type="ECO:0000256" key="1">
    <source>
        <dbReference type="SAM" id="MobiDB-lite"/>
    </source>
</evidence>
<dbReference type="Proteomes" id="UP001497457">
    <property type="component" value="Chromosome 28b"/>
</dbReference>
<feature type="compositionally biased region" description="Basic and acidic residues" evidence="1">
    <location>
        <begin position="226"/>
        <end position="252"/>
    </location>
</feature>
<organism evidence="2 3">
    <name type="scientific">Urochloa decumbens</name>
    <dbReference type="NCBI Taxonomy" id="240449"/>
    <lineage>
        <taxon>Eukaryota</taxon>
        <taxon>Viridiplantae</taxon>
        <taxon>Streptophyta</taxon>
        <taxon>Embryophyta</taxon>
        <taxon>Tracheophyta</taxon>
        <taxon>Spermatophyta</taxon>
        <taxon>Magnoliopsida</taxon>
        <taxon>Liliopsida</taxon>
        <taxon>Poales</taxon>
        <taxon>Poaceae</taxon>
        <taxon>PACMAD clade</taxon>
        <taxon>Panicoideae</taxon>
        <taxon>Panicodae</taxon>
        <taxon>Paniceae</taxon>
        <taxon>Melinidinae</taxon>
        <taxon>Urochloa</taxon>
    </lineage>
</organism>
<feature type="region of interest" description="Disordered" evidence="1">
    <location>
        <begin position="219"/>
        <end position="362"/>
    </location>
</feature>
<feature type="compositionally biased region" description="Basic and acidic residues" evidence="1">
    <location>
        <begin position="318"/>
        <end position="338"/>
    </location>
</feature>
<feature type="compositionally biased region" description="Pro residues" evidence="1">
    <location>
        <begin position="302"/>
        <end position="311"/>
    </location>
</feature>
<proteinExistence type="predicted"/>
<keyword evidence="3" id="KW-1185">Reference proteome</keyword>
<reference evidence="2 3" key="2">
    <citation type="submission" date="2024-10" db="EMBL/GenBank/DDBJ databases">
        <authorList>
            <person name="Ryan C."/>
        </authorList>
    </citation>
    <scope>NUCLEOTIDE SEQUENCE [LARGE SCALE GENOMIC DNA]</scope>
</reference>
<evidence type="ECO:0000313" key="3">
    <source>
        <dbReference type="Proteomes" id="UP001497457"/>
    </source>
</evidence>
<feature type="compositionally biased region" description="Basic residues" evidence="1">
    <location>
        <begin position="151"/>
        <end position="166"/>
    </location>
</feature>
<feature type="compositionally biased region" description="Basic and acidic residues" evidence="1">
    <location>
        <begin position="266"/>
        <end position="285"/>
    </location>
</feature>
<accession>A0ABC9C2Y5</accession>
<sequence>MSGQNQIRHVRTMFREGGRTCRTYPEDSDHVGVGELVGALEGEEDVGEIGGGGGGVGAGAGEGAVLVDDAADEAVDAWDESGAPGACPLQVESGEPGEMVGPVELAEEVVSFVHKALELRRLLAAGQQLVPPPEHRPHHVVQRRALQEPPRRRRRAAALRRQGGHHLARDGGALGGGGDDLARGEEVVGGDAAEGAPVGAVRGEADGAVEEEPVRRLLHGAVGEGRAGEKLPRHVRVGGDHDAGLAEGERHQPAPVGLAGGGRGELAVREAGHEAHAAEHREPAGTRDGGGAASNNAQAGLPGPPVPPPRGPAGGGPVEERREEEGGGEDRGEAEKAVRVAAFGGQGEVQQPPAVVGRWRHG</sequence>